<dbReference type="EMBL" id="CP032829">
    <property type="protein sequence ID" value="AYJ87643.1"/>
    <property type="molecule type" value="Genomic_DNA"/>
</dbReference>
<keyword evidence="2" id="KW-1185">Reference proteome</keyword>
<gene>
    <name evidence="1" type="ORF">D3Y57_19090</name>
</gene>
<proteinExistence type="predicted"/>
<reference evidence="1 2" key="1">
    <citation type="submission" date="2018-09" db="EMBL/GenBank/DDBJ databases">
        <title>Sphingomonas peninsula sp. nov., isolated from fildes peninsula, Antarctic soil.</title>
        <authorList>
            <person name="Yingchao G."/>
        </authorList>
    </citation>
    <scope>NUCLEOTIDE SEQUENCE [LARGE SCALE GENOMIC DNA]</scope>
    <source>
        <strain evidence="1 2">YZ-8</strain>
    </source>
</reference>
<dbReference type="AlphaFoldDB" id="A0A494TKT3"/>
<name>A0A494TKT3_SPHPE</name>
<dbReference type="Proteomes" id="UP000276254">
    <property type="component" value="Chromosome"/>
</dbReference>
<accession>A0A494TKT3</accession>
<organism evidence="1 2">
    <name type="scientific">Sphingomonas paeninsulae</name>
    <dbReference type="NCBI Taxonomy" id="2319844"/>
    <lineage>
        <taxon>Bacteria</taxon>
        <taxon>Pseudomonadati</taxon>
        <taxon>Pseudomonadota</taxon>
        <taxon>Alphaproteobacteria</taxon>
        <taxon>Sphingomonadales</taxon>
        <taxon>Sphingomonadaceae</taxon>
        <taxon>Sphingomonas</taxon>
    </lineage>
</organism>
<dbReference type="KEGG" id="spha:D3Y57_19090"/>
<evidence type="ECO:0000313" key="1">
    <source>
        <dbReference type="EMBL" id="AYJ87643.1"/>
    </source>
</evidence>
<sequence length="143" mass="15231">MPTPVVAGDHIHRTLGLFIGRGRKYQCSDIETGTGIPERTVSAWLASDPLERRAPKGWHLLTLCGFLGEVFTSKIIGLVGQGAHSLDPEANAPGVIIAQLIGGTAEFAIRGADHIYCNVDRGALEPVADQMIATLTPFSTKGR</sequence>
<protein>
    <submittedName>
        <fullName evidence="1">Uncharacterized protein</fullName>
    </submittedName>
</protein>
<evidence type="ECO:0000313" key="2">
    <source>
        <dbReference type="Proteomes" id="UP000276254"/>
    </source>
</evidence>
<dbReference type="OrthoDB" id="7569852at2"/>